<dbReference type="Proteomes" id="UP001172386">
    <property type="component" value="Unassembled WGS sequence"/>
</dbReference>
<proteinExistence type="predicted"/>
<dbReference type="EMBL" id="JAPDRQ010000088">
    <property type="protein sequence ID" value="KAJ9655826.1"/>
    <property type="molecule type" value="Genomic_DNA"/>
</dbReference>
<comment type="caution">
    <text evidence="1">The sequence shown here is derived from an EMBL/GenBank/DDBJ whole genome shotgun (WGS) entry which is preliminary data.</text>
</comment>
<accession>A0ACC3A5S0</accession>
<gene>
    <name evidence="1" type="ORF">H2198_005363</name>
</gene>
<organism evidence="1 2">
    <name type="scientific">Neophaeococcomyces mojaviensis</name>
    <dbReference type="NCBI Taxonomy" id="3383035"/>
    <lineage>
        <taxon>Eukaryota</taxon>
        <taxon>Fungi</taxon>
        <taxon>Dikarya</taxon>
        <taxon>Ascomycota</taxon>
        <taxon>Pezizomycotina</taxon>
        <taxon>Eurotiomycetes</taxon>
        <taxon>Chaetothyriomycetidae</taxon>
        <taxon>Chaetothyriales</taxon>
        <taxon>Chaetothyriales incertae sedis</taxon>
        <taxon>Neophaeococcomyces</taxon>
    </lineage>
</organism>
<sequence>MAPINIRGNTVDPSSPGGVQLPADARDTKYVLVQLNREMDNATMSALESIKDVKIVKRMVEDTWLLYYPPDDLRALEAIDSVEHALVYVDDFVVHSDLKNPQSNGTTQESVPVSVYLHENARSSAENALTEIQGVASNVRVAAAHDGVFHLEVSRDDLQRIAHLDSVQAIEEVPEAVPYNDRIREVSGINRFNSSLEATGKRILTGANQCVGIADSGVDASHEAFKGKVAKTWYVTGEENDDGGHGTHVAGTILGAPVKNWQGRDVTGMAPSARLSVQGGLFRGKNWVVTELFNQAYSTDGANCRIHNNSWGRAMNKFLPVQAPYTTADAEKIDEWALAHSDFLIIYAAGNDGLKETSTGAQVGAWVVAKNVLTVGATFTDRPYRDDFAADYSVATPQTKRGKVTSFSSRGPVINTLRTKPDVVAPGVGILSVRATHPKAVQNQESWPAKYGQPLGGFKPGDKTIFCSGTSMATPAVSGYAALLREALMEWHSVSSPLAPLMKAFIINGTDDLQLNKNIQGYGEVNISKVFSPVQQNVADINAGKASSGYAQGTAARRDTATKSFQAIVPKPSSTGKRVNLQVTLVYHDLQGDTIQNRMSLLVNKVDTEQSHKLENVHRVLMNNLAAGDVVTIKVVPKLLLNDTPWGVVWNHFEV</sequence>
<evidence type="ECO:0000313" key="1">
    <source>
        <dbReference type="EMBL" id="KAJ9655826.1"/>
    </source>
</evidence>
<name>A0ACC3A5S0_9EURO</name>
<evidence type="ECO:0000313" key="2">
    <source>
        <dbReference type="Proteomes" id="UP001172386"/>
    </source>
</evidence>
<protein>
    <submittedName>
        <fullName evidence="1">Uncharacterized protein</fullName>
    </submittedName>
</protein>
<keyword evidence="2" id="KW-1185">Reference proteome</keyword>
<reference evidence="1" key="1">
    <citation type="submission" date="2022-10" db="EMBL/GenBank/DDBJ databases">
        <title>Culturing micro-colonial fungi from biological soil crusts in the Mojave desert and describing Neophaeococcomyces mojavensis, and introducing the new genera and species Taxawa tesnikishii.</title>
        <authorList>
            <person name="Kurbessoian T."/>
            <person name="Stajich J.E."/>
        </authorList>
    </citation>
    <scope>NUCLEOTIDE SEQUENCE</scope>
    <source>
        <strain evidence="1">JES_112</strain>
    </source>
</reference>